<keyword evidence="1" id="KW-1133">Transmembrane helix</keyword>
<name>A0A7S4FF70_9EUGL</name>
<keyword evidence="1" id="KW-0812">Transmembrane</keyword>
<reference evidence="2" key="1">
    <citation type="submission" date="2021-01" db="EMBL/GenBank/DDBJ databases">
        <authorList>
            <person name="Corre E."/>
            <person name="Pelletier E."/>
            <person name="Niang G."/>
            <person name="Scheremetjew M."/>
            <person name="Finn R."/>
            <person name="Kale V."/>
            <person name="Holt S."/>
            <person name="Cochrane G."/>
            <person name="Meng A."/>
            <person name="Brown T."/>
            <person name="Cohen L."/>
        </authorList>
    </citation>
    <scope>NUCLEOTIDE SEQUENCE</scope>
    <source>
        <strain evidence="2">CCMP1594</strain>
    </source>
</reference>
<dbReference type="AlphaFoldDB" id="A0A7S4FF70"/>
<accession>A0A7S4FF70</accession>
<proteinExistence type="predicted"/>
<organism evidence="2">
    <name type="scientific">Eutreptiella gymnastica</name>
    <dbReference type="NCBI Taxonomy" id="73025"/>
    <lineage>
        <taxon>Eukaryota</taxon>
        <taxon>Discoba</taxon>
        <taxon>Euglenozoa</taxon>
        <taxon>Euglenida</taxon>
        <taxon>Spirocuta</taxon>
        <taxon>Euglenophyceae</taxon>
        <taxon>Eutreptiales</taxon>
        <taxon>Eutreptiaceae</taxon>
        <taxon>Eutreptiella</taxon>
    </lineage>
</organism>
<evidence type="ECO:0000313" key="2">
    <source>
        <dbReference type="EMBL" id="CAE0791000.1"/>
    </source>
</evidence>
<evidence type="ECO:0000256" key="1">
    <source>
        <dbReference type="SAM" id="Phobius"/>
    </source>
</evidence>
<keyword evidence="1" id="KW-0472">Membrane</keyword>
<sequence>MLCTRAQCWHSGVANSTDISNLSGHQLSKHYCIPARVFFNCFGSSWASANNKMKNHMLHSVLSASLLFAFLVAAGLQAAAPRLIPPSSSFCTTSWPYTAREDTRDGFVVTPGPFLSLASSVAMSMGRTAQPQGRFLVRFRSGPWGCVPKWPVALELMEISGGSAFKSHLGACSRGACLVNKLVSNLLCL</sequence>
<protein>
    <submittedName>
        <fullName evidence="2">Uncharacterized protein</fullName>
    </submittedName>
</protein>
<dbReference type="EMBL" id="HBJA01006667">
    <property type="protein sequence ID" value="CAE0791000.1"/>
    <property type="molecule type" value="Transcribed_RNA"/>
</dbReference>
<feature type="transmembrane region" description="Helical" evidence="1">
    <location>
        <begin position="61"/>
        <end position="80"/>
    </location>
</feature>
<gene>
    <name evidence="2" type="ORF">EGYM00163_LOCUS2114</name>
</gene>